<dbReference type="EMBL" id="SNRY01005765">
    <property type="protein sequence ID" value="KAA6314163.1"/>
    <property type="molecule type" value="Genomic_DNA"/>
</dbReference>
<reference evidence="2" key="1">
    <citation type="submission" date="2019-03" db="EMBL/GenBank/DDBJ databases">
        <title>Single cell metagenomics reveals metabolic interactions within the superorganism composed of flagellate Streblomastix strix and complex community of Bacteroidetes bacteria on its surface.</title>
        <authorList>
            <person name="Treitli S.C."/>
            <person name="Kolisko M."/>
            <person name="Husnik F."/>
            <person name="Keeling P."/>
            <person name="Hampl V."/>
        </authorList>
    </citation>
    <scope>NUCLEOTIDE SEQUENCE</scope>
    <source>
        <strain evidence="2">STM</strain>
    </source>
</reference>
<name>A0A5J4Q0P3_9ZZZZ</name>
<organism evidence="2">
    <name type="scientific">termite gut metagenome</name>
    <dbReference type="NCBI Taxonomy" id="433724"/>
    <lineage>
        <taxon>unclassified sequences</taxon>
        <taxon>metagenomes</taxon>
        <taxon>organismal metagenomes</taxon>
    </lineage>
</organism>
<comment type="caution">
    <text evidence="2">The sequence shown here is derived from an EMBL/GenBank/DDBJ whole genome shotgun (WGS) entry which is preliminary data.</text>
</comment>
<feature type="region of interest" description="Disordered" evidence="1">
    <location>
        <begin position="1"/>
        <end position="41"/>
    </location>
</feature>
<feature type="non-terminal residue" evidence="2">
    <location>
        <position position="41"/>
    </location>
</feature>
<evidence type="ECO:0000313" key="2">
    <source>
        <dbReference type="EMBL" id="KAA6314163.1"/>
    </source>
</evidence>
<accession>A0A5J4Q0P3</accession>
<evidence type="ECO:0000256" key="1">
    <source>
        <dbReference type="SAM" id="MobiDB-lite"/>
    </source>
</evidence>
<feature type="compositionally biased region" description="Basic and acidic residues" evidence="1">
    <location>
        <begin position="8"/>
        <end position="21"/>
    </location>
</feature>
<sequence length="41" mass="4675">MPPTNKSKRNDYGKESEKNQDEQGNQVGGGQSQCRRHRCII</sequence>
<dbReference type="AlphaFoldDB" id="A0A5J4Q0P3"/>
<protein>
    <submittedName>
        <fullName evidence="2">Uncharacterized protein</fullName>
    </submittedName>
</protein>
<gene>
    <name evidence="2" type="ORF">EZS27_035176</name>
</gene>
<proteinExistence type="predicted"/>